<proteinExistence type="predicted"/>
<gene>
    <name evidence="1" type="ORF">KP509_26G048100</name>
</gene>
<accession>A0A8T2RNG2</accession>
<keyword evidence="2" id="KW-1185">Reference proteome</keyword>
<name>A0A8T2RNG2_CERRI</name>
<reference evidence="1" key="1">
    <citation type="submission" date="2021-08" db="EMBL/GenBank/DDBJ databases">
        <title>WGS assembly of Ceratopteris richardii.</title>
        <authorList>
            <person name="Marchant D.B."/>
            <person name="Chen G."/>
            <person name="Jenkins J."/>
            <person name="Shu S."/>
            <person name="Leebens-Mack J."/>
            <person name="Grimwood J."/>
            <person name="Schmutz J."/>
            <person name="Soltis P."/>
            <person name="Soltis D."/>
            <person name="Chen Z.-H."/>
        </authorList>
    </citation>
    <scope>NUCLEOTIDE SEQUENCE</scope>
    <source>
        <strain evidence="1">Whitten #5841</strain>
        <tissue evidence="1">Leaf</tissue>
    </source>
</reference>
<dbReference type="OrthoDB" id="2001736at2759"/>
<organism evidence="1 2">
    <name type="scientific">Ceratopteris richardii</name>
    <name type="common">Triangle waterfern</name>
    <dbReference type="NCBI Taxonomy" id="49495"/>
    <lineage>
        <taxon>Eukaryota</taxon>
        <taxon>Viridiplantae</taxon>
        <taxon>Streptophyta</taxon>
        <taxon>Embryophyta</taxon>
        <taxon>Tracheophyta</taxon>
        <taxon>Polypodiopsida</taxon>
        <taxon>Polypodiidae</taxon>
        <taxon>Polypodiales</taxon>
        <taxon>Pteridineae</taxon>
        <taxon>Pteridaceae</taxon>
        <taxon>Parkerioideae</taxon>
        <taxon>Ceratopteris</taxon>
    </lineage>
</organism>
<evidence type="ECO:0000313" key="2">
    <source>
        <dbReference type="Proteomes" id="UP000825935"/>
    </source>
</evidence>
<evidence type="ECO:0000313" key="1">
    <source>
        <dbReference type="EMBL" id="KAH7296993.1"/>
    </source>
</evidence>
<dbReference type="EMBL" id="CM035431">
    <property type="protein sequence ID" value="KAH7296993.1"/>
    <property type="molecule type" value="Genomic_DNA"/>
</dbReference>
<dbReference type="AlphaFoldDB" id="A0A8T2RNG2"/>
<comment type="caution">
    <text evidence="1">The sequence shown here is derived from an EMBL/GenBank/DDBJ whole genome shotgun (WGS) entry which is preliminary data.</text>
</comment>
<protein>
    <submittedName>
        <fullName evidence="1">Uncharacterized protein</fullName>
    </submittedName>
</protein>
<dbReference type="Proteomes" id="UP000825935">
    <property type="component" value="Chromosome 26"/>
</dbReference>
<feature type="non-terminal residue" evidence="1">
    <location>
        <position position="1"/>
    </location>
</feature>
<sequence length="112" mass="12652">IRRLPSGKSSHGTPKARPRCIWCDSLEHNRYSCERFKEALAKNLVFIKEKIIYDSKTGEKLNISFNPGGMKVFFHGTSGYVASTSHTSTYACQIIDEDSDSESWSKVMKSLD</sequence>